<name>A0ABW2W536_9ACTN</name>
<dbReference type="EMBL" id="JBHTEB010000001">
    <property type="protein sequence ID" value="MFD0314608.1"/>
    <property type="molecule type" value="Genomic_DNA"/>
</dbReference>
<organism evidence="1 2">
    <name type="scientific">Streptomyces flavalbus</name>
    <dbReference type="NCBI Taxonomy" id="2665155"/>
    <lineage>
        <taxon>Bacteria</taxon>
        <taxon>Bacillati</taxon>
        <taxon>Actinomycetota</taxon>
        <taxon>Actinomycetes</taxon>
        <taxon>Kitasatosporales</taxon>
        <taxon>Streptomycetaceae</taxon>
        <taxon>Streptomyces</taxon>
    </lineage>
</organism>
<dbReference type="RefSeq" id="WP_381606880.1">
    <property type="nucleotide sequence ID" value="NZ_JBHTEB010000001.1"/>
</dbReference>
<sequence length="81" mass="8284">MFDVLRDEMQFLAEVGKPGGDGVQFGRAASGTVDATPLGGGFEHLVQAGHRAEVLRDGLAEQGGELLGPGCGEAVVSVSCR</sequence>
<comment type="caution">
    <text evidence="1">The sequence shown here is derived from an EMBL/GenBank/DDBJ whole genome shotgun (WGS) entry which is preliminary data.</text>
</comment>
<keyword evidence="2" id="KW-1185">Reference proteome</keyword>
<gene>
    <name evidence="1" type="ORF">ACFQZ6_10260</name>
</gene>
<reference evidence="2" key="1">
    <citation type="journal article" date="2019" name="Int. J. Syst. Evol. Microbiol.">
        <title>The Global Catalogue of Microorganisms (GCM) 10K type strain sequencing project: providing services to taxonomists for standard genome sequencing and annotation.</title>
        <authorList>
            <consortium name="The Broad Institute Genomics Platform"/>
            <consortium name="The Broad Institute Genome Sequencing Center for Infectious Disease"/>
            <person name="Wu L."/>
            <person name="Ma J."/>
        </authorList>
    </citation>
    <scope>NUCLEOTIDE SEQUENCE [LARGE SCALE GENOMIC DNA]</scope>
    <source>
        <strain evidence="2">CGMCC 4.7400</strain>
    </source>
</reference>
<evidence type="ECO:0000313" key="1">
    <source>
        <dbReference type="EMBL" id="MFD0314608.1"/>
    </source>
</evidence>
<accession>A0ABW2W536</accession>
<protein>
    <submittedName>
        <fullName evidence="1">Uncharacterized protein</fullName>
    </submittedName>
</protein>
<proteinExistence type="predicted"/>
<evidence type="ECO:0000313" key="2">
    <source>
        <dbReference type="Proteomes" id="UP001597023"/>
    </source>
</evidence>
<dbReference type="Proteomes" id="UP001597023">
    <property type="component" value="Unassembled WGS sequence"/>
</dbReference>